<keyword evidence="2" id="KW-0560">Oxidoreductase</keyword>
<reference evidence="2 3" key="1">
    <citation type="submission" date="2020-07" db="EMBL/GenBank/DDBJ databases">
        <title>Sequencing the genomes of 1000 actinobacteria strains.</title>
        <authorList>
            <person name="Klenk H.-P."/>
        </authorList>
    </citation>
    <scope>NUCLEOTIDE SEQUENCE [LARGE SCALE GENOMIC DNA]</scope>
    <source>
        <strain evidence="2 3">DSM 24552</strain>
    </source>
</reference>
<dbReference type="GO" id="GO:0016829">
    <property type="term" value="F:lyase activity"/>
    <property type="evidence" value="ECO:0007669"/>
    <property type="project" value="UniProtKB-KW"/>
</dbReference>
<evidence type="ECO:0000259" key="1">
    <source>
        <dbReference type="PROSITE" id="PS51819"/>
    </source>
</evidence>
<dbReference type="AlphaFoldDB" id="A0A7Y9UL76"/>
<organism evidence="2 3">
    <name type="scientific">Nocardioides perillae</name>
    <dbReference type="NCBI Taxonomy" id="1119534"/>
    <lineage>
        <taxon>Bacteria</taxon>
        <taxon>Bacillati</taxon>
        <taxon>Actinomycetota</taxon>
        <taxon>Actinomycetes</taxon>
        <taxon>Propionibacteriales</taxon>
        <taxon>Nocardioidaceae</taxon>
        <taxon>Nocardioides</taxon>
    </lineage>
</organism>
<keyword evidence="3" id="KW-1185">Reference proteome</keyword>
<feature type="domain" description="VOC" evidence="1">
    <location>
        <begin position="10"/>
        <end position="129"/>
    </location>
</feature>
<dbReference type="SUPFAM" id="SSF54593">
    <property type="entry name" value="Glyoxalase/Bleomycin resistance protein/Dihydroxybiphenyl dioxygenase"/>
    <property type="match status" value="1"/>
</dbReference>
<accession>A0A7Y9UL76</accession>
<proteinExistence type="predicted"/>
<name>A0A7Y9UL76_9ACTN</name>
<dbReference type="InterPro" id="IPR029068">
    <property type="entry name" value="Glyas_Bleomycin-R_OHBP_Dase"/>
</dbReference>
<comment type="caution">
    <text evidence="2">The sequence shown here is derived from an EMBL/GenBank/DDBJ whole genome shotgun (WGS) entry which is preliminary data.</text>
</comment>
<dbReference type="Proteomes" id="UP000544110">
    <property type="component" value="Unassembled WGS sequence"/>
</dbReference>
<sequence>MVDTHSPTFRLRATVVGTPDPRGLAEFWGELLEWEVRESEPDWVRIGPPDSEDPGLSFQLETDHVPPVWPAGPGQQQMQLHLDVLVDDLEAAVGRAQALGARVAEHQPEPDVLRVLLDPDGHPFCLFLPGA</sequence>
<dbReference type="Gene3D" id="3.10.180.10">
    <property type="entry name" value="2,3-Dihydroxybiphenyl 1,2-Dioxygenase, domain 1"/>
    <property type="match status" value="1"/>
</dbReference>
<dbReference type="GO" id="GO:0051213">
    <property type="term" value="F:dioxygenase activity"/>
    <property type="evidence" value="ECO:0007669"/>
    <property type="project" value="UniProtKB-KW"/>
</dbReference>
<dbReference type="EMBL" id="JACCAC010000001">
    <property type="protein sequence ID" value="NYG54086.1"/>
    <property type="molecule type" value="Genomic_DNA"/>
</dbReference>
<gene>
    <name evidence="2" type="ORF">BJ989_000390</name>
</gene>
<evidence type="ECO:0000313" key="3">
    <source>
        <dbReference type="Proteomes" id="UP000544110"/>
    </source>
</evidence>
<dbReference type="RefSeq" id="WP_179516782.1">
    <property type="nucleotide sequence ID" value="NZ_JACCAC010000001.1"/>
</dbReference>
<dbReference type="InterPro" id="IPR037523">
    <property type="entry name" value="VOC_core"/>
</dbReference>
<keyword evidence="2" id="KW-0456">Lyase</keyword>
<protein>
    <submittedName>
        <fullName evidence="2">Catechol 2,3-dioxygenase-like lactoylglutathione lyase family enzyme</fullName>
    </submittedName>
</protein>
<keyword evidence="2" id="KW-0223">Dioxygenase</keyword>
<dbReference type="PROSITE" id="PS51819">
    <property type="entry name" value="VOC"/>
    <property type="match status" value="1"/>
</dbReference>
<evidence type="ECO:0000313" key="2">
    <source>
        <dbReference type="EMBL" id="NYG54086.1"/>
    </source>
</evidence>
<dbReference type="PANTHER" id="PTHR35908:SF1">
    <property type="entry name" value="CONSERVED PROTEIN"/>
    <property type="match status" value="1"/>
</dbReference>
<dbReference type="InterPro" id="IPR041581">
    <property type="entry name" value="Glyoxalase_6"/>
</dbReference>
<dbReference type="Pfam" id="PF18029">
    <property type="entry name" value="Glyoxalase_6"/>
    <property type="match status" value="1"/>
</dbReference>
<dbReference type="PANTHER" id="PTHR35908">
    <property type="entry name" value="HYPOTHETICAL FUSION PROTEIN"/>
    <property type="match status" value="1"/>
</dbReference>